<dbReference type="InterPro" id="IPR032675">
    <property type="entry name" value="LRR_dom_sf"/>
</dbReference>
<dbReference type="AlphaFoldDB" id="A0A6P5EF31"/>
<evidence type="ECO:0000256" key="9">
    <source>
        <dbReference type="ARBA" id="ARBA00022989"/>
    </source>
</evidence>
<dbReference type="Proteomes" id="UP000515123">
    <property type="component" value="Unplaced"/>
</dbReference>
<feature type="chain" id="PRO_5028070654" evidence="13">
    <location>
        <begin position="21"/>
        <end position="750"/>
    </location>
</feature>
<evidence type="ECO:0000256" key="2">
    <source>
        <dbReference type="ARBA" id="ARBA00009592"/>
    </source>
</evidence>
<comment type="subcellular location">
    <subcellularLocation>
        <location evidence="1">Cell membrane</location>
        <topology evidence="1">Single-pass type I membrane protein</topology>
    </subcellularLocation>
</comment>
<keyword evidence="10 12" id="KW-0472">Membrane</keyword>
<gene>
    <name evidence="16" type="primary">LOC109705557</name>
</gene>
<evidence type="ECO:0000256" key="1">
    <source>
        <dbReference type="ARBA" id="ARBA00004251"/>
    </source>
</evidence>
<evidence type="ECO:0000256" key="4">
    <source>
        <dbReference type="ARBA" id="ARBA00022614"/>
    </source>
</evidence>
<evidence type="ECO:0000256" key="11">
    <source>
        <dbReference type="ARBA" id="ARBA00023180"/>
    </source>
</evidence>
<keyword evidence="5" id="KW-1070">Brassinosteroid signaling pathway</keyword>
<dbReference type="InterPro" id="IPR013210">
    <property type="entry name" value="LRR_N_plant-typ"/>
</dbReference>
<dbReference type="InterPro" id="IPR001611">
    <property type="entry name" value="Leu-rich_rpt"/>
</dbReference>
<dbReference type="FunFam" id="3.80.10.10:FF:000095">
    <property type="entry name" value="LRR receptor-like serine/threonine-protein kinase GSO1"/>
    <property type="match status" value="1"/>
</dbReference>
<feature type="domain" description="Leucine-rich repeat-containing N-terminal plant-type" evidence="14">
    <location>
        <begin position="27"/>
        <end position="62"/>
    </location>
</feature>
<name>A0A6P5EF31_ANACO</name>
<dbReference type="InterPro" id="IPR003591">
    <property type="entry name" value="Leu-rich_rpt_typical-subtyp"/>
</dbReference>
<evidence type="ECO:0000256" key="6">
    <source>
        <dbReference type="ARBA" id="ARBA00022692"/>
    </source>
</evidence>
<dbReference type="Pfam" id="PF00560">
    <property type="entry name" value="LRR_1"/>
    <property type="match status" value="12"/>
</dbReference>
<evidence type="ECO:0000256" key="10">
    <source>
        <dbReference type="ARBA" id="ARBA00023136"/>
    </source>
</evidence>
<dbReference type="RefSeq" id="XP_020081882.1">
    <property type="nucleotide sequence ID" value="XM_020226293.1"/>
</dbReference>
<dbReference type="PANTHER" id="PTHR48063">
    <property type="entry name" value="LRR RECEPTOR-LIKE KINASE"/>
    <property type="match status" value="1"/>
</dbReference>
<dbReference type="InterPro" id="IPR046956">
    <property type="entry name" value="RLP23-like"/>
</dbReference>
<evidence type="ECO:0000256" key="7">
    <source>
        <dbReference type="ARBA" id="ARBA00022729"/>
    </source>
</evidence>
<dbReference type="OrthoDB" id="786385at2759"/>
<evidence type="ECO:0000256" key="13">
    <source>
        <dbReference type="SAM" id="SignalP"/>
    </source>
</evidence>
<dbReference type="GO" id="GO:0009742">
    <property type="term" value="P:brassinosteroid mediated signaling pathway"/>
    <property type="evidence" value="ECO:0007669"/>
    <property type="project" value="UniProtKB-KW"/>
</dbReference>
<keyword evidence="4" id="KW-0433">Leucine-rich repeat</keyword>
<keyword evidence="8" id="KW-0677">Repeat</keyword>
<dbReference type="SMART" id="SM00369">
    <property type="entry name" value="LRR_TYP"/>
    <property type="match status" value="9"/>
</dbReference>
<keyword evidence="6 12" id="KW-0812">Transmembrane</keyword>
<evidence type="ECO:0000256" key="8">
    <source>
        <dbReference type="ARBA" id="ARBA00022737"/>
    </source>
</evidence>
<dbReference type="GeneID" id="109705557"/>
<dbReference type="PANTHER" id="PTHR48063:SF90">
    <property type="entry name" value="OS11G0565920 PROTEIN"/>
    <property type="match status" value="1"/>
</dbReference>
<feature type="signal peptide" evidence="13">
    <location>
        <begin position="1"/>
        <end position="20"/>
    </location>
</feature>
<reference evidence="15" key="1">
    <citation type="journal article" date="2015" name="Nat. Genet.">
        <title>The pineapple genome and the evolution of CAM photosynthesis.</title>
        <authorList>
            <person name="Ming R."/>
            <person name="VanBuren R."/>
            <person name="Wai C.M."/>
            <person name="Tang H."/>
            <person name="Schatz M.C."/>
            <person name="Bowers J.E."/>
            <person name="Lyons E."/>
            <person name="Wang M.L."/>
            <person name="Chen J."/>
            <person name="Biggers E."/>
            <person name="Zhang J."/>
            <person name="Huang L."/>
            <person name="Zhang L."/>
            <person name="Miao W."/>
            <person name="Zhang J."/>
            <person name="Ye Z."/>
            <person name="Miao C."/>
            <person name="Lin Z."/>
            <person name="Wang H."/>
            <person name="Zhou H."/>
            <person name="Yim W.C."/>
            <person name="Priest H.D."/>
            <person name="Zheng C."/>
            <person name="Woodhouse M."/>
            <person name="Edger P.P."/>
            <person name="Guyot R."/>
            <person name="Guo H.B."/>
            <person name="Guo H."/>
            <person name="Zheng G."/>
            <person name="Singh R."/>
            <person name="Sharma A."/>
            <person name="Min X."/>
            <person name="Zheng Y."/>
            <person name="Lee H."/>
            <person name="Gurtowski J."/>
            <person name="Sedlazeck F.J."/>
            <person name="Harkess A."/>
            <person name="McKain M.R."/>
            <person name="Liao Z."/>
            <person name="Fang J."/>
            <person name="Liu J."/>
            <person name="Zhang X."/>
            <person name="Zhang Q."/>
            <person name="Hu W."/>
            <person name="Qin Y."/>
            <person name="Wang K."/>
            <person name="Chen L.Y."/>
            <person name="Shirley N."/>
            <person name="Lin Y.R."/>
            <person name="Liu L.Y."/>
            <person name="Hernandez A.G."/>
            <person name="Wright C.L."/>
            <person name="Bulone V."/>
            <person name="Tuskan G.A."/>
            <person name="Heath K."/>
            <person name="Zee F."/>
            <person name="Moore P.H."/>
            <person name="Sunkar R."/>
            <person name="Leebens-Mack J.H."/>
            <person name="Mockler T."/>
            <person name="Bennetzen J.L."/>
            <person name="Freeling M."/>
            <person name="Sankoff D."/>
            <person name="Paterson A.H."/>
            <person name="Zhu X."/>
            <person name="Yang X."/>
            <person name="Smith J.A."/>
            <person name="Cushman J.C."/>
            <person name="Paull R.E."/>
            <person name="Yu Q."/>
        </authorList>
    </citation>
    <scope>NUCLEOTIDE SEQUENCE [LARGE SCALE GENOMIC DNA]</scope>
    <source>
        <strain evidence="15">cv. F153</strain>
    </source>
</reference>
<dbReference type="PRINTS" id="PR00019">
    <property type="entry name" value="LEURICHRPT"/>
</dbReference>
<protein>
    <submittedName>
        <fullName evidence="16">Probably inactive leucine-rich repeat receptor-like protein kinase At2g25790</fullName>
    </submittedName>
</protein>
<keyword evidence="3" id="KW-1003">Cell membrane</keyword>
<dbReference type="SUPFAM" id="SSF52058">
    <property type="entry name" value="L domain-like"/>
    <property type="match status" value="2"/>
</dbReference>
<evidence type="ECO:0000256" key="5">
    <source>
        <dbReference type="ARBA" id="ARBA00022626"/>
    </source>
</evidence>
<dbReference type="GO" id="GO:0005886">
    <property type="term" value="C:plasma membrane"/>
    <property type="evidence" value="ECO:0007669"/>
    <property type="project" value="UniProtKB-SubCell"/>
</dbReference>
<keyword evidence="9 12" id="KW-1133">Transmembrane helix</keyword>
<evidence type="ECO:0000313" key="16">
    <source>
        <dbReference type="RefSeq" id="XP_020081882.1"/>
    </source>
</evidence>
<organism evidence="15 16">
    <name type="scientific">Ananas comosus</name>
    <name type="common">Pineapple</name>
    <name type="synonym">Ananas ananas</name>
    <dbReference type="NCBI Taxonomy" id="4615"/>
    <lineage>
        <taxon>Eukaryota</taxon>
        <taxon>Viridiplantae</taxon>
        <taxon>Streptophyta</taxon>
        <taxon>Embryophyta</taxon>
        <taxon>Tracheophyta</taxon>
        <taxon>Spermatophyta</taxon>
        <taxon>Magnoliopsida</taxon>
        <taxon>Liliopsida</taxon>
        <taxon>Poales</taxon>
        <taxon>Bromeliaceae</taxon>
        <taxon>Bromelioideae</taxon>
        <taxon>Ananas</taxon>
    </lineage>
</organism>
<dbReference type="Gene3D" id="3.80.10.10">
    <property type="entry name" value="Ribonuclease Inhibitor"/>
    <property type="match status" value="2"/>
</dbReference>
<comment type="similarity">
    <text evidence="2">Belongs to the RLP family.</text>
</comment>
<evidence type="ECO:0000313" key="15">
    <source>
        <dbReference type="Proteomes" id="UP000515123"/>
    </source>
</evidence>
<dbReference type="FunFam" id="3.80.10.10:FF:000111">
    <property type="entry name" value="LRR receptor-like serine/threonine-protein kinase ERECTA"/>
    <property type="match status" value="1"/>
</dbReference>
<reference evidence="16" key="2">
    <citation type="submission" date="2025-08" db="UniProtKB">
        <authorList>
            <consortium name="RefSeq"/>
        </authorList>
    </citation>
    <scope>IDENTIFICATION</scope>
    <source>
        <tissue evidence="16">Leaf</tissue>
    </source>
</reference>
<sequence>MATLILFSLLWILTIDTVVASGCMEIERNALLTFKAGLVDPQNLLSSWEGVDCCKWRGVVCSNITGHVVKLSLRGSYDILSREWSCLSGEINPSLLLLSNLEHLDLSMNNFSENSIPPYLGSFKNLRYLNLSYLNFGGTIPPQIGNLSKLHYLDLSFDSTFSDTLKADDILWLTRLSSLKYLDLSIVNMNTSTGWLHAVNMLPSLKVLHLVDCSLPGISTSLSHFNLTTLKVLDLGDLSDNQIKGRLPLLMDFTMLRHLNLSSNQFEGPLPSLPRNLQFIDLSNNFFTGVLPNVVFMGSTVLWYLNLSSNKFEGQLPSLPHNIEMIDLSDNFFTGVVPNVVLPQLHSLFLSNNDIGGSIPSALCESTFLEVLDLSNNNLSGEIPECIGKSQEYLTIIDMSKNNLLGGISVSICSSKYVSLLKFSSNGLTGEFPSLQNCKGLVILDLGYNKFFGAIPLWIGESLTHLTILDLRSNMFSGSIPQQLAQLGYLQILDLSSNKLSGQIPRSFGNFSWKASKEGRLIDRIDNMSSRGYVISLSLDVKGEERTFWKILYLVESMDLSANNLSGEIPDEITDLQTLQYLNLSRNNLIGHIPEKIGEMQSLESLDLAMNKLFGDIPQSISALTFLSHLNLSYNNLSGVIPTGNQLQTLDDPSIYIGNPYLCGPPSVRNCSSNEINYKDNEGPKDKFEWLWIYFSVVLGYLFGFAVFYGVLLLNNAWRKAYFSMIDIVCDKLCIVTKITLGKLRQRHGR</sequence>
<keyword evidence="11" id="KW-0325">Glycoprotein</keyword>
<feature type="transmembrane region" description="Helical" evidence="12">
    <location>
        <begin position="690"/>
        <end position="714"/>
    </location>
</feature>
<keyword evidence="15" id="KW-1185">Reference proteome</keyword>
<evidence type="ECO:0000259" key="14">
    <source>
        <dbReference type="Pfam" id="PF08263"/>
    </source>
</evidence>
<keyword evidence="7 13" id="KW-0732">Signal</keyword>
<accession>A0A6P5EF31</accession>
<evidence type="ECO:0000256" key="3">
    <source>
        <dbReference type="ARBA" id="ARBA00022475"/>
    </source>
</evidence>
<proteinExistence type="inferred from homology"/>
<evidence type="ECO:0000256" key="12">
    <source>
        <dbReference type="SAM" id="Phobius"/>
    </source>
</evidence>
<dbReference type="Pfam" id="PF08263">
    <property type="entry name" value="LRRNT_2"/>
    <property type="match status" value="1"/>
</dbReference>